<dbReference type="SUPFAM" id="SSF55136">
    <property type="entry name" value="Probable bacterial effector-binding domain"/>
    <property type="match status" value="1"/>
</dbReference>
<dbReference type="InterPro" id="IPR006917">
    <property type="entry name" value="SOUL_heme-bd"/>
</dbReference>
<feature type="transmembrane region" description="Helical" evidence="2">
    <location>
        <begin position="12"/>
        <end position="32"/>
    </location>
</feature>
<gene>
    <name evidence="3" type="ORF">Tsubulata_009991</name>
</gene>
<dbReference type="Proteomes" id="UP001141552">
    <property type="component" value="Unassembled WGS sequence"/>
</dbReference>
<dbReference type="FunFam" id="3.20.80.10:FF:000002">
    <property type="entry name" value="Heme-binding protein 2"/>
    <property type="match status" value="1"/>
</dbReference>
<reference evidence="3" key="2">
    <citation type="journal article" date="2023" name="Plants (Basel)">
        <title>Annotation of the Turnera subulata (Passifloraceae) Draft Genome Reveals the S-Locus Evolved after the Divergence of Turneroideae from Passifloroideae in a Stepwise Manner.</title>
        <authorList>
            <person name="Henning P.M."/>
            <person name="Roalson E.H."/>
            <person name="Mir W."/>
            <person name="McCubbin A.G."/>
            <person name="Shore J.S."/>
        </authorList>
    </citation>
    <scope>NUCLEOTIDE SEQUENCE</scope>
    <source>
        <strain evidence="3">F60SS</strain>
    </source>
</reference>
<evidence type="ECO:0008006" key="5">
    <source>
        <dbReference type="Google" id="ProtNLM"/>
    </source>
</evidence>
<evidence type="ECO:0000313" key="4">
    <source>
        <dbReference type="Proteomes" id="UP001141552"/>
    </source>
</evidence>
<comment type="caution">
    <text evidence="3">The sequence shown here is derived from an EMBL/GenBank/DDBJ whole genome shotgun (WGS) entry which is preliminary data.</text>
</comment>
<evidence type="ECO:0000256" key="2">
    <source>
        <dbReference type="SAM" id="Phobius"/>
    </source>
</evidence>
<dbReference type="InterPro" id="IPR011256">
    <property type="entry name" value="Reg_factor_effector_dom_sf"/>
</dbReference>
<organism evidence="3 4">
    <name type="scientific">Turnera subulata</name>
    <dbReference type="NCBI Taxonomy" id="218843"/>
    <lineage>
        <taxon>Eukaryota</taxon>
        <taxon>Viridiplantae</taxon>
        <taxon>Streptophyta</taxon>
        <taxon>Embryophyta</taxon>
        <taxon>Tracheophyta</taxon>
        <taxon>Spermatophyta</taxon>
        <taxon>Magnoliopsida</taxon>
        <taxon>eudicotyledons</taxon>
        <taxon>Gunneridae</taxon>
        <taxon>Pentapetalae</taxon>
        <taxon>rosids</taxon>
        <taxon>fabids</taxon>
        <taxon>Malpighiales</taxon>
        <taxon>Passifloraceae</taxon>
        <taxon>Turnera</taxon>
    </lineage>
</organism>
<keyword evidence="2" id="KW-1133">Transmembrane helix</keyword>
<name>A0A9Q0G7Q8_9ROSI</name>
<dbReference type="PANTHER" id="PTHR11220:SF36">
    <property type="entry name" value="SOUL HEME-BINDING PROTEIN"/>
    <property type="match status" value="1"/>
</dbReference>
<evidence type="ECO:0000256" key="1">
    <source>
        <dbReference type="ARBA" id="ARBA00009817"/>
    </source>
</evidence>
<proteinExistence type="inferred from homology"/>
<evidence type="ECO:0000313" key="3">
    <source>
        <dbReference type="EMBL" id="KAJ4843804.1"/>
    </source>
</evidence>
<comment type="similarity">
    <text evidence="1">Belongs to the HEBP family.</text>
</comment>
<dbReference type="AlphaFoldDB" id="A0A9Q0G7Q8"/>
<dbReference type="Gene3D" id="3.20.80.10">
    <property type="entry name" value="Regulatory factor, effector binding domain"/>
    <property type="match status" value="1"/>
</dbReference>
<accession>A0A9Q0G7Q8</accession>
<reference evidence="3" key="1">
    <citation type="submission" date="2022-02" db="EMBL/GenBank/DDBJ databases">
        <authorList>
            <person name="Henning P.M."/>
            <person name="McCubbin A.G."/>
            <person name="Shore J.S."/>
        </authorList>
    </citation>
    <scope>NUCLEOTIDE SEQUENCE</scope>
    <source>
        <strain evidence="3">F60SS</strain>
        <tissue evidence="3">Leaves</tissue>
    </source>
</reference>
<keyword evidence="2" id="KW-0472">Membrane</keyword>
<dbReference type="EMBL" id="JAKUCV010002140">
    <property type="protein sequence ID" value="KAJ4843804.1"/>
    <property type="molecule type" value="Genomic_DNA"/>
</dbReference>
<keyword evidence="2" id="KW-0812">Transmembrane</keyword>
<feature type="non-terminal residue" evidence="3">
    <location>
        <position position="1"/>
    </location>
</feature>
<dbReference type="Pfam" id="PF04832">
    <property type="entry name" value="SOUL"/>
    <property type="match status" value="1"/>
</dbReference>
<dbReference type="OrthoDB" id="6424451at2759"/>
<sequence>DVKNPVGTSIFHHFLVSAFIILTLSNILPFGYSTESPRYTVLFSQPEYEIRLYKEISWMCAFLQGNSFQKSTKDGFHRIYQYIQGANSNSSRLAITAPVLTSIRPSPNGTTGYRVKLFLITNFGATPPQPSPELNLQIDKWRAKCVAVRKFPGFAMDDNVSKEAEALVTSLSKYFAGGNMTGLEDKRYTIAQYNASSHLVGRLNEVWVDVSAIVNIEGCPRP</sequence>
<keyword evidence="4" id="KW-1185">Reference proteome</keyword>
<dbReference type="PANTHER" id="PTHR11220">
    <property type="entry name" value="HEME-BINDING PROTEIN-RELATED"/>
    <property type="match status" value="1"/>
</dbReference>
<protein>
    <recommendedName>
        <fullName evidence="5">SOUL heme-binding protein</fullName>
    </recommendedName>
</protein>